<dbReference type="EMBL" id="CP129013">
    <property type="protein sequence ID" value="WLR41475.1"/>
    <property type="molecule type" value="Genomic_DNA"/>
</dbReference>
<keyword evidence="1" id="KW-1133">Transmembrane helix</keyword>
<keyword evidence="4" id="KW-1185">Reference proteome</keyword>
<dbReference type="PROSITE" id="PS50106">
    <property type="entry name" value="PDZ"/>
    <property type="match status" value="1"/>
</dbReference>
<name>A0ABY9JSS7_9BACI</name>
<reference evidence="3 4" key="1">
    <citation type="submission" date="2023-06" db="EMBL/GenBank/DDBJ databases">
        <title>Five Gram-positive bacteria isolated from mangrove sediments in Shenzhen, Guangdong, China.</title>
        <authorList>
            <person name="Yu S."/>
            <person name="Zheng W."/>
            <person name="Huang Y."/>
        </authorList>
    </citation>
    <scope>NUCLEOTIDE SEQUENCE [LARGE SCALE GENOMIC DNA]</scope>
    <source>
        <strain evidence="3 4">SaN35-3</strain>
    </source>
</reference>
<feature type="transmembrane region" description="Helical" evidence="1">
    <location>
        <begin position="143"/>
        <end position="161"/>
    </location>
</feature>
<dbReference type="SUPFAM" id="SSF50156">
    <property type="entry name" value="PDZ domain-like"/>
    <property type="match status" value="1"/>
</dbReference>
<proteinExistence type="predicted"/>
<feature type="transmembrane region" description="Helical" evidence="1">
    <location>
        <begin position="20"/>
        <end position="37"/>
    </location>
</feature>
<sequence length="399" mass="45617">MLEQWLMELSKGIGRFFLNPLLYFMLFYCVIIGVLRVKRERKSFHIRIYDTLEEVKFTFLKGLFLGVLFSLVILLTGLMLPFGTIVLMTVWTLLLCITLQTRLLSPVYTMGGTILLVSILSMIDLKEYWFSQYLINVETTSLPTLAILLALLIIIEGFLVYRSGHLKTSPSIKMSSRGKSIGNHRSDKVWMAADSFVNSRRKPINYRLVSFYVTWRFLLAFVCSVICRISPKNSRFNAEGKYSSNRSKNHLARVINAYLCDCESLVDSSCLWSVGFSFVGHQFISIKQRMNDDSAAFYFSKRDQGLVILGILPSSPANQLNLQVGEMIIQVNGQPVTTVSGFYEALQKNRTYCKLDVIGFNGEVRFVQRSMYEGEHHELGLIFIGDDKKTEAEQCKHKK</sequence>
<evidence type="ECO:0000259" key="2">
    <source>
        <dbReference type="PROSITE" id="PS50106"/>
    </source>
</evidence>
<dbReference type="Pfam" id="PF00595">
    <property type="entry name" value="PDZ"/>
    <property type="match status" value="1"/>
</dbReference>
<dbReference type="InterPro" id="IPR001478">
    <property type="entry name" value="PDZ"/>
</dbReference>
<feature type="domain" description="PDZ" evidence="2">
    <location>
        <begin position="283"/>
        <end position="340"/>
    </location>
</feature>
<protein>
    <submittedName>
        <fullName evidence="3">PDZ domain-containing protein</fullName>
    </submittedName>
</protein>
<accession>A0ABY9JSS7</accession>
<feature type="transmembrane region" description="Helical" evidence="1">
    <location>
        <begin position="106"/>
        <end position="123"/>
    </location>
</feature>
<dbReference type="Gene3D" id="2.30.42.10">
    <property type="match status" value="1"/>
</dbReference>
<feature type="transmembrane region" description="Helical" evidence="1">
    <location>
        <begin position="209"/>
        <end position="231"/>
    </location>
</feature>
<feature type="transmembrane region" description="Helical" evidence="1">
    <location>
        <begin position="82"/>
        <end position="99"/>
    </location>
</feature>
<dbReference type="Proteomes" id="UP001197974">
    <property type="component" value="Chromosome"/>
</dbReference>
<dbReference type="RefSeq" id="WP_306019571.1">
    <property type="nucleotide sequence ID" value="NZ_CP129013.1"/>
</dbReference>
<organism evidence="3 4">
    <name type="scientific">Bacillus carboniphilus</name>
    <dbReference type="NCBI Taxonomy" id="86663"/>
    <lineage>
        <taxon>Bacteria</taxon>
        <taxon>Bacillati</taxon>
        <taxon>Bacillota</taxon>
        <taxon>Bacilli</taxon>
        <taxon>Bacillales</taxon>
        <taxon>Bacillaceae</taxon>
        <taxon>Bacillus</taxon>
    </lineage>
</organism>
<evidence type="ECO:0000313" key="4">
    <source>
        <dbReference type="Proteomes" id="UP001197974"/>
    </source>
</evidence>
<dbReference type="InterPro" id="IPR036034">
    <property type="entry name" value="PDZ_sf"/>
</dbReference>
<evidence type="ECO:0000256" key="1">
    <source>
        <dbReference type="SAM" id="Phobius"/>
    </source>
</evidence>
<gene>
    <name evidence="3" type="ORF">LC087_11265</name>
</gene>
<keyword evidence="1" id="KW-0472">Membrane</keyword>
<keyword evidence="1" id="KW-0812">Transmembrane</keyword>
<evidence type="ECO:0000313" key="3">
    <source>
        <dbReference type="EMBL" id="WLR41475.1"/>
    </source>
</evidence>
<feature type="transmembrane region" description="Helical" evidence="1">
    <location>
        <begin position="58"/>
        <end position="76"/>
    </location>
</feature>
<dbReference type="SMART" id="SM00228">
    <property type="entry name" value="PDZ"/>
    <property type="match status" value="1"/>
</dbReference>